<dbReference type="EMBL" id="GBXM01001617">
    <property type="protein sequence ID" value="JAI06961.1"/>
    <property type="molecule type" value="Transcribed_RNA"/>
</dbReference>
<proteinExistence type="predicted"/>
<sequence>MYAAGLHEHACCSRVTVLWEKSSTNSSL</sequence>
<dbReference type="AlphaFoldDB" id="A0A0E9XYN0"/>
<protein>
    <submittedName>
        <fullName evidence="1">Uncharacterized protein</fullName>
    </submittedName>
</protein>
<reference evidence="1" key="2">
    <citation type="journal article" date="2015" name="Fish Shellfish Immunol.">
        <title>Early steps in the European eel (Anguilla anguilla)-Vibrio vulnificus interaction in the gills: Role of the RtxA13 toxin.</title>
        <authorList>
            <person name="Callol A."/>
            <person name="Pajuelo D."/>
            <person name="Ebbesson L."/>
            <person name="Teles M."/>
            <person name="MacKenzie S."/>
            <person name="Amaro C."/>
        </authorList>
    </citation>
    <scope>NUCLEOTIDE SEQUENCE</scope>
</reference>
<accession>A0A0E9XYN0</accession>
<evidence type="ECO:0000313" key="1">
    <source>
        <dbReference type="EMBL" id="JAI06961.1"/>
    </source>
</evidence>
<name>A0A0E9XYN0_ANGAN</name>
<organism evidence="1">
    <name type="scientific">Anguilla anguilla</name>
    <name type="common">European freshwater eel</name>
    <name type="synonym">Muraena anguilla</name>
    <dbReference type="NCBI Taxonomy" id="7936"/>
    <lineage>
        <taxon>Eukaryota</taxon>
        <taxon>Metazoa</taxon>
        <taxon>Chordata</taxon>
        <taxon>Craniata</taxon>
        <taxon>Vertebrata</taxon>
        <taxon>Euteleostomi</taxon>
        <taxon>Actinopterygii</taxon>
        <taxon>Neopterygii</taxon>
        <taxon>Teleostei</taxon>
        <taxon>Anguilliformes</taxon>
        <taxon>Anguillidae</taxon>
        <taxon>Anguilla</taxon>
    </lineage>
</organism>
<reference evidence="1" key="1">
    <citation type="submission" date="2014-11" db="EMBL/GenBank/DDBJ databases">
        <authorList>
            <person name="Amaro Gonzalez C."/>
        </authorList>
    </citation>
    <scope>NUCLEOTIDE SEQUENCE</scope>
</reference>